<feature type="chain" id="PRO_5045634845" description="NADH dehydrogenase subunit 2" evidence="2">
    <location>
        <begin position="18"/>
        <end position="122"/>
    </location>
</feature>
<reference evidence="3" key="1">
    <citation type="journal article" date="2022" name="Int. J. Mol. Sci.">
        <title>Draft Genome of Tanacetum Coccineum: Genomic Comparison of Closely Related Tanacetum-Family Plants.</title>
        <authorList>
            <person name="Yamashiro T."/>
            <person name="Shiraishi A."/>
            <person name="Nakayama K."/>
            <person name="Satake H."/>
        </authorList>
    </citation>
    <scope>NUCLEOTIDE SEQUENCE</scope>
</reference>
<feature type="signal peptide" evidence="2">
    <location>
        <begin position="1"/>
        <end position="17"/>
    </location>
</feature>
<keyword evidence="2" id="KW-0732">Signal</keyword>
<dbReference type="EMBL" id="BQNB010019776">
    <property type="protein sequence ID" value="GJT88926.1"/>
    <property type="molecule type" value="Genomic_DNA"/>
</dbReference>
<keyword evidence="1" id="KW-0472">Membrane</keyword>
<evidence type="ECO:0000313" key="4">
    <source>
        <dbReference type="Proteomes" id="UP001151760"/>
    </source>
</evidence>
<dbReference type="Proteomes" id="UP001151760">
    <property type="component" value="Unassembled WGS sequence"/>
</dbReference>
<sequence length="122" mass="13311">GFAAMTYALLFCPLLLQQEMSQVTIYGSDLLILSDYAPSMPPLLLLLLSMAYDDSDWKDCHPDEAFNATTNPVQFTIYGSDFLILLAYAPSMTPLLLLLLPMGYDDSDGVGEVAAMAGLFSE</sequence>
<feature type="transmembrane region" description="Helical" evidence="1">
    <location>
        <begin position="82"/>
        <end position="100"/>
    </location>
</feature>
<evidence type="ECO:0000256" key="1">
    <source>
        <dbReference type="SAM" id="Phobius"/>
    </source>
</evidence>
<gene>
    <name evidence="3" type="ORF">Tco_1070643</name>
</gene>
<keyword evidence="4" id="KW-1185">Reference proteome</keyword>
<accession>A0ABQ5HM11</accession>
<organism evidence="3 4">
    <name type="scientific">Tanacetum coccineum</name>
    <dbReference type="NCBI Taxonomy" id="301880"/>
    <lineage>
        <taxon>Eukaryota</taxon>
        <taxon>Viridiplantae</taxon>
        <taxon>Streptophyta</taxon>
        <taxon>Embryophyta</taxon>
        <taxon>Tracheophyta</taxon>
        <taxon>Spermatophyta</taxon>
        <taxon>Magnoliopsida</taxon>
        <taxon>eudicotyledons</taxon>
        <taxon>Gunneridae</taxon>
        <taxon>Pentapetalae</taxon>
        <taxon>asterids</taxon>
        <taxon>campanulids</taxon>
        <taxon>Asterales</taxon>
        <taxon>Asteraceae</taxon>
        <taxon>Asteroideae</taxon>
        <taxon>Anthemideae</taxon>
        <taxon>Anthemidinae</taxon>
        <taxon>Tanacetum</taxon>
    </lineage>
</organism>
<evidence type="ECO:0000256" key="2">
    <source>
        <dbReference type="SAM" id="SignalP"/>
    </source>
</evidence>
<proteinExistence type="predicted"/>
<feature type="non-terminal residue" evidence="3">
    <location>
        <position position="1"/>
    </location>
</feature>
<name>A0ABQ5HM11_9ASTR</name>
<evidence type="ECO:0000313" key="3">
    <source>
        <dbReference type="EMBL" id="GJT88926.1"/>
    </source>
</evidence>
<keyword evidence="1" id="KW-0812">Transmembrane</keyword>
<keyword evidence="1" id="KW-1133">Transmembrane helix</keyword>
<comment type="caution">
    <text evidence="3">The sequence shown here is derived from an EMBL/GenBank/DDBJ whole genome shotgun (WGS) entry which is preliminary data.</text>
</comment>
<protein>
    <recommendedName>
        <fullName evidence="5">NADH dehydrogenase subunit 2</fullName>
    </recommendedName>
</protein>
<reference evidence="3" key="2">
    <citation type="submission" date="2022-01" db="EMBL/GenBank/DDBJ databases">
        <authorList>
            <person name="Yamashiro T."/>
            <person name="Shiraishi A."/>
            <person name="Satake H."/>
            <person name="Nakayama K."/>
        </authorList>
    </citation>
    <scope>NUCLEOTIDE SEQUENCE</scope>
</reference>
<evidence type="ECO:0008006" key="5">
    <source>
        <dbReference type="Google" id="ProtNLM"/>
    </source>
</evidence>